<reference evidence="1" key="1">
    <citation type="journal article" date="2021" name="Proc. Natl. Acad. Sci. U.S.A.">
        <title>A Catalog of Tens of Thousands of Viruses from Human Metagenomes Reveals Hidden Associations with Chronic Diseases.</title>
        <authorList>
            <person name="Tisza M.J."/>
            <person name="Buck C.B."/>
        </authorList>
    </citation>
    <scope>NUCLEOTIDE SEQUENCE</scope>
    <source>
        <strain evidence="1">CtmTa7</strain>
    </source>
</reference>
<evidence type="ECO:0000313" key="1">
    <source>
        <dbReference type="EMBL" id="DAE28949.1"/>
    </source>
</evidence>
<organism evidence="1">
    <name type="scientific">virus sp. ctmTa7</name>
    <dbReference type="NCBI Taxonomy" id="2828255"/>
    <lineage>
        <taxon>Viruses</taxon>
    </lineage>
</organism>
<sequence length="99" mass="12146">MRYISYYKEYPIYEPAEGGYYYPGNCLVYSKRKSKRQCRKDFETIWKECLKENESNPEHPWIRVYDNYIYKDSEYVGRGKSYVIERKQGSMRSGWEPYC</sequence>
<protein>
    <submittedName>
        <fullName evidence="1">Uncharacterized protein</fullName>
    </submittedName>
</protein>
<accession>A0A8S5RD07</accession>
<dbReference type="EMBL" id="BK059091">
    <property type="protein sequence ID" value="DAE28949.1"/>
    <property type="molecule type" value="Genomic_DNA"/>
</dbReference>
<proteinExistence type="predicted"/>
<name>A0A8S5RD07_9VIRU</name>